<name>A0A1Q8YG37_9BURK</name>
<dbReference type="PROSITE" id="PS00095">
    <property type="entry name" value="C5_MTASE_2"/>
    <property type="match status" value="1"/>
</dbReference>
<sequence length="322" mass="34912">MSNMNSLELCAGAGGQALGLERSGFEHEALVEIDAAACNTLRQNRPHWNVIEGDLSQFDATSFRGVDLVAGGVPCPPFSKAGKQLGASDARDMFPQAIRIVSETRPQAVMLENVRGLLDAAFADYRQHIATQLTAMGYWVDWHLFNAADFGVSQLRPRVICVALRHEVAEHFHWPVPSLQLPPTVGNLLDDLMKAKGWRGAEAWRMKANGIAPTLVGGSKKHGGPDLGPTRSRQAWLTLGVDARGLADEAPDEDFTGMPRLTTRMCARVQGFPDGWQFAGKKTPVYRQVGNAFPPPVAHAVSAEIALAIEKAAATRLFKRAA</sequence>
<evidence type="ECO:0000256" key="3">
    <source>
        <dbReference type="ARBA" id="ARBA00022691"/>
    </source>
</evidence>
<reference evidence="9 10" key="1">
    <citation type="submission" date="2017-01" db="EMBL/GenBank/DDBJ databases">
        <title>Genome sequence of Rhodoferax antarcticus ANT.BR, a psychrophilic purple nonsulfur bacterium from an Antarctic microbial mat.</title>
        <authorList>
            <person name="Baker J."/>
            <person name="Riester C."/>
            <person name="Skinner B."/>
            <person name="Newell A."/>
            <person name="Swingley W."/>
            <person name="Madigan M."/>
            <person name="Jung D."/>
            <person name="Asao M."/>
            <person name="Chen M."/>
            <person name="Loughlin P."/>
            <person name="Pan H."/>
            <person name="Lin S."/>
            <person name="Li N."/>
            <person name="Shaw J."/>
            <person name="Prado M."/>
            <person name="Sherman C."/>
            <person name="Li X."/>
            <person name="Tang J."/>
            <person name="Blankenship R."/>
            <person name="Zhao T."/>
            <person name="Touchman J."/>
            <person name="Sattley M."/>
        </authorList>
    </citation>
    <scope>NUCLEOTIDE SEQUENCE [LARGE SCALE GENOMIC DNA]</scope>
    <source>
        <strain evidence="9 10">ANT.BR</strain>
    </source>
</reference>
<evidence type="ECO:0000313" key="9">
    <source>
        <dbReference type="EMBL" id="OLP07014.1"/>
    </source>
</evidence>
<dbReference type="EC" id="2.1.1.37" evidence="8"/>
<dbReference type="PANTHER" id="PTHR10629">
    <property type="entry name" value="CYTOSINE-SPECIFIC METHYLTRANSFERASE"/>
    <property type="match status" value="1"/>
</dbReference>
<accession>A0A1Q8YG37</accession>
<dbReference type="InterPro" id="IPR001525">
    <property type="entry name" value="C5_MeTfrase"/>
</dbReference>
<evidence type="ECO:0000256" key="7">
    <source>
        <dbReference type="RuleBase" id="RU000416"/>
    </source>
</evidence>
<dbReference type="InterPro" id="IPR029063">
    <property type="entry name" value="SAM-dependent_MTases_sf"/>
</dbReference>
<dbReference type="PROSITE" id="PS00094">
    <property type="entry name" value="C5_MTASE_1"/>
    <property type="match status" value="1"/>
</dbReference>
<gene>
    <name evidence="9" type="ORF">BLL52_1765</name>
</gene>
<dbReference type="InterPro" id="IPR031303">
    <property type="entry name" value="C5_meth_CS"/>
</dbReference>
<keyword evidence="10" id="KW-1185">Reference proteome</keyword>
<dbReference type="PROSITE" id="PS51679">
    <property type="entry name" value="SAM_MT_C5"/>
    <property type="match status" value="1"/>
</dbReference>
<dbReference type="AlphaFoldDB" id="A0A1Q8YG37"/>
<keyword evidence="2 6" id="KW-0808">Transferase</keyword>
<comment type="similarity">
    <text evidence="6 7">Belongs to the class I-like SAM-binding methyltransferase superfamily. C5-methyltransferase family.</text>
</comment>
<dbReference type="InterPro" id="IPR050390">
    <property type="entry name" value="C5-Methyltransferase"/>
</dbReference>
<evidence type="ECO:0000313" key="10">
    <source>
        <dbReference type="Proteomes" id="UP000185911"/>
    </source>
</evidence>
<dbReference type="GO" id="GO:0044027">
    <property type="term" value="P:negative regulation of gene expression via chromosomal CpG island methylation"/>
    <property type="evidence" value="ECO:0007669"/>
    <property type="project" value="TreeGrafter"/>
</dbReference>
<feature type="active site" evidence="6">
    <location>
        <position position="75"/>
    </location>
</feature>
<comment type="catalytic activity">
    <reaction evidence="5 8">
        <text>a 2'-deoxycytidine in DNA + S-adenosyl-L-methionine = a 5-methyl-2'-deoxycytidine in DNA + S-adenosyl-L-homocysteine + H(+)</text>
        <dbReference type="Rhea" id="RHEA:13681"/>
        <dbReference type="Rhea" id="RHEA-COMP:11369"/>
        <dbReference type="Rhea" id="RHEA-COMP:11370"/>
        <dbReference type="ChEBI" id="CHEBI:15378"/>
        <dbReference type="ChEBI" id="CHEBI:57856"/>
        <dbReference type="ChEBI" id="CHEBI:59789"/>
        <dbReference type="ChEBI" id="CHEBI:85452"/>
        <dbReference type="ChEBI" id="CHEBI:85454"/>
        <dbReference type="EC" id="2.1.1.37"/>
    </reaction>
</comment>
<dbReference type="PANTHER" id="PTHR10629:SF52">
    <property type="entry name" value="DNA (CYTOSINE-5)-METHYLTRANSFERASE 1"/>
    <property type="match status" value="1"/>
</dbReference>
<dbReference type="GO" id="GO:0009307">
    <property type="term" value="P:DNA restriction-modification system"/>
    <property type="evidence" value="ECO:0007669"/>
    <property type="project" value="UniProtKB-KW"/>
</dbReference>
<protein>
    <recommendedName>
        <fullName evidence="8">Cytosine-specific methyltransferase</fullName>
        <ecNumber evidence="8">2.1.1.37</ecNumber>
    </recommendedName>
</protein>
<dbReference type="InterPro" id="IPR018117">
    <property type="entry name" value="C5_DNA_meth_AS"/>
</dbReference>
<evidence type="ECO:0000256" key="1">
    <source>
        <dbReference type="ARBA" id="ARBA00022603"/>
    </source>
</evidence>
<comment type="caution">
    <text evidence="9">The sequence shown here is derived from an EMBL/GenBank/DDBJ whole genome shotgun (WGS) entry which is preliminary data.</text>
</comment>
<dbReference type="SUPFAM" id="SSF53335">
    <property type="entry name" value="S-adenosyl-L-methionine-dependent methyltransferases"/>
    <property type="match status" value="1"/>
</dbReference>
<dbReference type="GO" id="GO:0003677">
    <property type="term" value="F:DNA binding"/>
    <property type="evidence" value="ECO:0007669"/>
    <property type="project" value="TreeGrafter"/>
</dbReference>
<evidence type="ECO:0000256" key="8">
    <source>
        <dbReference type="RuleBase" id="RU000417"/>
    </source>
</evidence>
<dbReference type="EMBL" id="MSYM01000011">
    <property type="protein sequence ID" value="OLP07014.1"/>
    <property type="molecule type" value="Genomic_DNA"/>
</dbReference>
<dbReference type="STRING" id="81479.RA876_03220"/>
<evidence type="ECO:0000256" key="6">
    <source>
        <dbReference type="PROSITE-ProRule" id="PRU01016"/>
    </source>
</evidence>
<dbReference type="Gene3D" id="3.90.120.10">
    <property type="entry name" value="DNA Methylase, subunit A, domain 2"/>
    <property type="match status" value="1"/>
</dbReference>
<organism evidence="9 10">
    <name type="scientific">Rhodoferax antarcticus ANT.BR</name>
    <dbReference type="NCBI Taxonomy" id="1111071"/>
    <lineage>
        <taxon>Bacteria</taxon>
        <taxon>Pseudomonadati</taxon>
        <taxon>Pseudomonadota</taxon>
        <taxon>Betaproteobacteria</taxon>
        <taxon>Burkholderiales</taxon>
        <taxon>Comamonadaceae</taxon>
        <taxon>Rhodoferax</taxon>
    </lineage>
</organism>
<dbReference type="Gene3D" id="3.40.50.150">
    <property type="entry name" value="Vaccinia Virus protein VP39"/>
    <property type="match status" value="1"/>
</dbReference>
<dbReference type="CDD" id="cd00315">
    <property type="entry name" value="Cyt_C5_DNA_methylase"/>
    <property type="match status" value="1"/>
</dbReference>
<evidence type="ECO:0000256" key="5">
    <source>
        <dbReference type="ARBA" id="ARBA00047422"/>
    </source>
</evidence>
<dbReference type="Pfam" id="PF00145">
    <property type="entry name" value="DNA_methylase"/>
    <property type="match status" value="1"/>
</dbReference>
<keyword evidence="3 6" id="KW-0949">S-adenosyl-L-methionine</keyword>
<evidence type="ECO:0000256" key="2">
    <source>
        <dbReference type="ARBA" id="ARBA00022679"/>
    </source>
</evidence>
<dbReference type="GO" id="GO:0032259">
    <property type="term" value="P:methylation"/>
    <property type="evidence" value="ECO:0007669"/>
    <property type="project" value="UniProtKB-KW"/>
</dbReference>
<dbReference type="Proteomes" id="UP000185911">
    <property type="component" value="Unassembled WGS sequence"/>
</dbReference>
<dbReference type="NCBIfam" id="TIGR00675">
    <property type="entry name" value="dcm"/>
    <property type="match status" value="1"/>
</dbReference>
<dbReference type="GO" id="GO:0003886">
    <property type="term" value="F:DNA (cytosine-5-)-methyltransferase activity"/>
    <property type="evidence" value="ECO:0007669"/>
    <property type="project" value="UniProtKB-EC"/>
</dbReference>
<dbReference type="PRINTS" id="PR00105">
    <property type="entry name" value="C5METTRFRASE"/>
</dbReference>
<keyword evidence="4" id="KW-0680">Restriction system</keyword>
<evidence type="ECO:0000256" key="4">
    <source>
        <dbReference type="ARBA" id="ARBA00022747"/>
    </source>
</evidence>
<keyword evidence="1 6" id="KW-0489">Methyltransferase</keyword>
<proteinExistence type="inferred from homology"/>